<dbReference type="Proteomes" id="UP000187609">
    <property type="component" value="Unassembled WGS sequence"/>
</dbReference>
<dbReference type="SUPFAM" id="SSF50965">
    <property type="entry name" value="Galactose oxidase, central domain"/>
    <property type="match status" value="1"/>
</dbReference>
<dbReference type="InterPro" id="IPR037293">
    <property type="entry name" value="Gal_Oxidase_central_sf"/>
</dbReference>
<organism evidence="2 3">
    <name type="scientific">Nicotiana attenuata</name>
    <name type="common">Coyote tobacco</name>
    <dbReference type="NCBI Taxonomy" id="49451"/>
    <lineage>
        <taxon>Eukaryota</taxon>
        <taxon>Viridiplantae</taxon>
        <taxon>Streptophyta</taxon>
        <taxon>Embryophyta</taxon>
        <taxon>Tracheophyta</taxon>
        <taxon>Spermatophyta</taxon>
        <taxon>Magnoliopsida</taxon>
        <taxon>eudicotyledons</taxon>
        <taxon>Gunneridae</taxon>
        <taxon>Pentapetalae</taxon>
        <taxon>asterids</taxon>
        <taxon>lamiids</taxon>
        <taxon>Solanales</taxon>
        <taxon>Solanaceae</taxon>
        <taxon>Nicotianoideae</taxon>
        <taxon>Nicotianeae</taxon>
        <taxon>Nicotiana</taxon>
    </lineage>
</organism>
<dbReference type="Gramene" id="OIT29029">
    <property type="protein sequence ID" value="OIT29029"/>
    <property type="gene ID" value="A4A49_20427"/>
</dbReference>
<feature type="domain" description="Glyoxal oxidase N-terminal" evidence="1">
    <location>
        <begin position="22"/>
        <end position="189"/>
    </location>
</feature>
<dbReference type="AlphaFoldDB" id="A0A314KJZ3"/>
<comment type="caution">
    <text evidence="2">The sequence shown here is derived from an EMBL/GenBank/DDBJ whole genome shotgun (WGS) entry which is preliminary data.</text>
</comment>
<dbReference type="InterPro" id="IPR009880">
    <property type="entry name" value="Glyoxal_oxidase_N"/>
</dbReference>
<dbReference type="PANTHER" id="PTHR32208:SF54">
    <property type="entry name" value="ALDEHYDE OXIDASE GLOX-LIKE"/>
    <property type="match status" value="1"/>
</dbReference>
<name>A0A314KJZ3_NICAT</name>
<keyword evidence="3" id="KW-1185">Reference proteome</keyword>
<gene>
    <name evidence="2" type="primary">GLOX_1</name>
    <name evidence="2" type="ORF">A4A49_20427</name>
</gene>
<protein>
    <submittedName>
        <fullName evidence="2">Aldehyde oxidase glox</fullName>
    </submittedName>
</protein>
<dbReference type="EMBL" id="MJEQ01001881">
    <property type="protein sequence ID" value="OIT29029.1"/>
    <property type="molecule type" value="Genomic_DNA"/>
</dbReference>
<evidence type="ECO:0000259" key="1">
    <source>
        <dbReference type="Pfam" id="PF07250"/>
    </source>
</evidence>
<dbReference type="Pfam" id="PF07250">
    <property type="entry name" value="Glyoxal_oxid_N"/>
    <property type="match status" value="1"/>
</dbReference>
<dbReference type="Gene3D" id="2.130.10.80">
    <property type="entry name" value="Galactose oxidase/kelch, beta-propeller"/>
    <property type="match status" value="1"/>
</dbReference>
<proteinExistence type="predicted"/>
<dbReference type="PANTHER" id="PTHR32208">
    <property type="entry name" value="SECRETED PROTEIN-RELATED"/>
    <property type="match status" value="1"/>
</dbReference>
<accession>A0A314KJZ3</accession>
<evidence type="ECO:0000313" key="2">
    <source>
        <dbReference type="EMBL" id="OIT29029.1"/>
    </source>
</evidence>
<dbReference type="InterPro" id="IPR011043">
    <property type="entry name" value="Gal_Oxase/kelch_b-propeller"/>
</dbReference>
<reference evidence="2" key="1">
    <citation type="submission" date="2016-11" db="EMBL/GenBank/DDBJ databases">
        <title>The genome of Nicotiana attenuata.</title>
        <authorList>
            <person name="Xu S."/>
            <person name="Brockmoeller T."/>
            <person name="Gaquerel E."/>
            <person name="Navarro A."/>
            <person name="Kuhl H."/>
            <person name="Gase K."/>
            <person name="Ling Z."/>
            <person name="Zhou W."/>
            <person name="Kreitzer C."/>
            <person name="Stanke M."/>
            <person name="Tang H."/>
            <person name="Lyons E."/>
            <person name="Pandey P."/>
            <person name="Pandey S.P."/>
            <person name="Timmermann B."/>
            <person name="Baldwin I.T."/>
        </authorList>
    </citation>
    <scope>NUCLEOTIDE SEQUENCE [LARGE SCALE GENOMIC DNA]</scope>
    <source>
        <strain evidence="2">UT</strain>
    </source>
</reference>
<sequence length="189" mass="21133">MCSAGKGTWKLLLNNTGVVGGHMVLTHWNTVILFDRSGLGQSGLQLHHRFNGTRCKGTRGDLADSTCYAHSVEYSISNNNVRHLNIMSDTFSSSGSIFSDGRIVQSGGFRDASRKIHYFEPCETGDTCDWRVEKKHLSENRWFASSQILPADDRIIVVGGRGSFTYEFVPKMSTNKKAFDLPFLQLTYD</sequence>
<evidence type="ECO:0000313" key="3">
    <source>
        <dbReference type="Proteomes" id="UP000187609"/>
    </source>
</evidence>